<evidence type="ECO:0000313" key="2">
    <source>
        <dbReference type="EMBL" id="KAJ1351921.1"/>
    </source>
</evidence>
<dbReference type="SUPFAM" id="SSF51735">
    <property type="entry name" value="NAD(P)-binding Rossmann-fold domains"/>
    <property type="match status" value="1"/>
</dbReference>
<dbReference type="Pfam" id="PF00106">
    <property type="entry name" value="adh_short"/>
    <property type="match status" value="1"/>
</dbReference>
<dbReference type="PRINTS" id="PR00081">
    <property type="entry name" value="GDHRDH"/>
</dbReference>
<dbReference type="Gene3D" id="3.40.50.720">
    <property type="entry name" value="NAD(P)-binding Rossmann-like Domain"/>
    <property type="match status" value="1"/>
</dbReference>
<sequence length="267" mass="28837">MSRVLGGQIALVTGDSRGVGRGIALQLGQSGVTVYITGRKPTNSLQSQYRNLPTLETTAEDIRNRGGVAVPVYCDHTDHAEIAELFDRIHKENGGTLNILVNAAYSGVQDMADAGSVPFFEADPLLWDSVNNVGLRNNYICCVHAARMMVKRRSGLIVNISSAAGLQYTFNVPYGVGKAAMICVSASMVFLVYSDPLGLLSSWGEGLERCWFNSAAASPAPSSINDRGTSRRLFLDQLTSSSERKRPDRPKPKSPGRVDLTSAQRQS</sequence>
<accession>A0AAD5MMB6</accession>
<feature type="region of interest" description="Disordered" evidence="1">
    <location>
        <begin position="237"/>
        <end position="267"/>
    </location>
</feature>
<dbReference type="InterPro" id="IPR036291">
    <property type="entry name" value="NAD(P)-bd_dom_sf"/>
</dbReference>
<proteinExistence type="predicted"/>
<dbReference type="AlphaFoldDB" id="A0AAD5MMB6"/>
<dbReference type="EMBL" id="JAHQIW010001261">
    <property type="protein sequence ID" value="KAJ1351921.1"/>
    <property type="molecule type" value="Genomic_DNA"/>
</dbReference>
<organism evidence="2 3">
    <name type="scientific">Parelaphostrongylus tenuis</name>
    <name type="common">Meningeal worm</name>
    <dbReference type="NCBI Taxonomy" id="148309"/>
    <lineage>
        <taxon>Eukaryota</taxon>
        <taxon>Metazoa</taxon>
        <taxon>Ecdysozoa</taxon>
        <taxon>Nematoda</taxon>
        <taxon>Chromadorea</taxon>
        <taxon>Rhabditida</taxon>
        <taxon>Rhabditina</taxon>
        <taxon>Rhabditomorpha</taxon>
        <taxon>Strongyloidea</taxon>
        <taxon>Metastrongylidae</taxon>
        <taxon>Parelaphostrongylus</taxon>
    </lineage>
</organism>
<protein>
    <submittedName>
        <fullName evidence="2">Dehydrogenase reductase SDR member 1</fullName>
    </submittedName>
</protein>
<reference evidence="2" key="1">
    <citation type="submission" date="2021-06" db="EMBL/GenBank/DDBJ databases">
        <title>Parelaphostrongylus tenuis whole genome reference sequence.</title>
        <authorList>
            <person name="Garwood T.J."/>
            <person name="Larsen P.A."/>
            <person name="Fountain-Jones N.M."/>
            <person name="Garbe J.R."/>
            <person name="Macchietto M.G."/>
            <person name="Kania S.A."/>
            <person name="Gerhold R.W."/>
            <person name="Richards J.E."/>
            <person name="Wolf T.M."/>
        </authorList>
    </citation>
    <scope>NUCLEOTIDE SEQUENCE</scope>
    <source>
        <strain evidence="2">MNPRO001-30</strain>
        <tissue evidence="2">Meninges</tissue>
    </source>
</reference>
<comment type="caution">
    <text evidence="2">The sequence shown here is derived from an EMBL/GenBank/DDBJ whole genome shotgun (WGS) entry which is preliminary data.</text>
</comment>
<gene>
    <name evidence="2" type="primary">DHRS1_1</name>
    <name evidence="2" type="ORF">KIN20_008099</name>
</gene>
<keyword evidence="3" id="KW-1185">Reference proteome</keyword>
<dbReference type="PANTHER" id="PTHR44147">
    <property type="entry name" value="DEHYDROGENASE/REDUCTASE SDR FAMILY MEMBER 1"/>
    <property type="match status" value="1"/>
</dbReference>
<name>A0AAD5MMB6_PARTN</name>
<evidence type="ECO:0000256" key="1">
    <source>
        <dbReference type="SAM" id="MobiDB-lite"/>
    </source>
</evidence>
<feature type="compositionally biased region" description="Basic and acidic residues" evidence="1">
    <location>
        <begin position="242"/>
        <end position="251"/>
    </location>
</feature>
<dbReference type="PANTHER" id="PTHR44147:SF2">
    <property type="entry name" value="DEHYDROGENASE_REDUCTASE SDR FAMILY MEMBER 1"/>
    <property type="match status" value="1"/>
</dbReference>
<dbReference type="InterPro" id="IPR002347">
    <property type="entry name" value="SDR_fam"/>
</dbReference>
<evidence type="ECO:0000313" key="3">
    <source>
        <dbReference type="Proteomes" id="UP001196413"/>
    </source>
</evidence>
<dbReference type="Proteomes" id="UP001196413">
    <property type="component" value="Unassembled WGS sequence"/>
</dbReference>